<keyword evidence="3" id="KW-0336">GPI-anchor</keyword>
<gene>
    <name evidence="11" type="ORF">PPACK8108_LOCUS22393</name>
</gene>
<evidence type="ECO:0000256" key="9">
    <source>
        <dbReference type="SAM" id="SignalP"/>
    </source>
</evidence>
<dbReference type="GO" id="GO:0098552">
    <property type="term" value="C:side of membrane"/>
    <property type="evidence" value="ECO:0007669"/>
    <property type="project" value="UniProtKB-KW"/>
</dbReference>
<keyword evidence="7" id="KW-0119">Carbohydrate metabolism</keyword>
<dbReference type="PANTHER" id="PTHR46471:SF2">
    <property type="entry name" value="CHITIN DEACETYLASE-RELATED"/>
    <property type="match status" value="1"/>
</dbReference>
<feature type="domain" description="NodB homology" evidence="10">
    <location>
        <begin position="40"/>
        <end position="223"/>
    </location>
</feature>
<dbReference type="SUPFAM" id="SSF88713">
    <property type="entry name" value="Glycoside hydrolase/deacetylase"/>
    <property type="match status" value="1"/>
</dbReference>
<keyword evidence="3" id="KW-0472">Membrane</keyword>
<dbReference type="PROSITE" id="PS51677">
    <property type="entry name" value="NODB"/>
    <property type="match status" value="1"/>
</dbReference>
<dbReference type="GO" id="GO:0005886">
    <property type="term" value="C:plasma membrane"/>
    <property type="evidence" value="ECO:0007669"/>
    <property type="project" value="UniProtKB-SubCell"/>
</dbReference>
<dbReference type="EMBL" id="CALTRL010005888">
    <property type="protein sequence ID" value="CAH7687588.1"/>
    <property type="molecule type" value="Genomic_DNA"/>
</dbReference>
<dbReference type="InterPro" id="IPR002509">
    <property type="entry name" value="NODB_dom"/>
</dbReference>
<dbReference type="Pfam" id="PF01522">
    <property type="entry name" value="Polysacc_deac_1"/>
    <property type="match status" value="1"/>
</dbReference>
<dbReference type="AlphaFoldDB" id="A0AAV0BPS7"/>
<evidence type="ECO:0000256" key="2">
    <source>
        <dbReference type="ARBA" id="ARBA00004609"/>
    </source>
</evidence>
<comment type="cofactor">
    <cofactor evidence="1">
        <name>Co(2+)</name>
        <dbReference type="ChEBI" id="CHEBI:48828"/>
    </cofactor>
</comment>
<evidence type="ECO:0000256" key="5">
    <source>
        <dbReference type="ARBA" id="ARBA00022729"/>
    </source>
</evidence>
<keyword evidence="5 9" id="KW-0732">Signal</keyword>
<evidence type="ECO:0000256" key="6">
    <source>
        <dbReference type="ARBA" id="ARBA00022801"/>
    </source>
</evidence>
<keyword evidence="4" id="KW-0479">Metal-binding</keyword>
<proteinExistence type="predicted"/>
<evidence type="ECO:0000313" key="12">
    <source>
        <dbReference type="Proteomes" id="UP001153365"/>
    </source>
</evidence>
<dbReference type="Proteomes" id="UP001153365">
    <property type="component" value="Unassembled WGS sequence"/>
</dbReference>
<dbReference type="GO" id="GO:0046872">
    <property type="term" value="F:metal ion binding"/>
    <property type="evidence" value="ECO:0007669"/>
    <property type="project" value="UniProtKB-KW"/>
</dbReference>
<evidence type="ECO:0000256" key="4">
    <source>
        <dbReference type="ARBA" id="ARBA00022723"/>
    </source>
</evidence>
<keyword evidence="6" id="KW-0378">Hydrolase</keyword>
<dbReference type="GO" id="GO:0005975">
    <property type="term" value="P:carbohydrate metabolic process"/>
    <property type="evidence" value="ECO:0007669"/>
    <property type="project" value="InterPro"/>
</dbReference>
<dbReference type="Gene3D" id="3.20.20.370">
    <property type="entry name" value="Glycoside hydrolase/deacetylase"/>
    <property type="match status" value="1"/>
</dbReference>
<keyword evidence="8" id="KW-0449">Lipoprotein</keyword>
<feature type="signal peptide" evidence="9">
    <location>
        <begin position="1"/>
        <end position="18"/>
    </location>
</feature>
<name>A0AAV0BPS7_PHAPC</name>
<feature type="chain" id="PRO_5043818629" evidence="9">
    <location>
        <begin position="19"/>
        <end position="252"/>
    </location>
</feature>
<evidence type="ECO:0000256" key="3">
    <source>
        <dbReference type="ARBA" id="ARBA00022622"/>
    </source>
</evidence>
<organism evidence="11 12">
    <name type="scientific">Phakopsora pachyrhizi</name>
    <name type="common">Asian soybean rust disease fungus</name>
    <dbReference type="NCBI Taxonomy" id="170000"/>
    <lineage>
        <taxon>Eukaryota</taxon>
        <taxon>Fungi</taxon>
        <taxon>Dikarya</taxon>
        <taxon>Basidiomycota</taxon>
        <taxon>Pucciniomycotina</taxon>
        <taxon>Pucciniomycetes</taxon>
        <taxon>Pucciniales</taxon>
        <taxon>Phakopsoraceae</taxon>
        <taxon>Phakopsora</taxon>
    </lineage>
</organism>
<comment type="subcellular location">
    <subcellularLocation>
        <location evidence="2">Cell membrane</location>
        <topology evidence="2">Lipid-anchor</topology>
        <topology evidence="2">GPI-anchor</topology>
    </subcellularLocation>
</comment>
<keyword evidence="3" id="KW-0325">Glycoprotein</keyword>
<evidence type="ECO:0000313" key="11">
    <source>
        <dbReference type="EMBL" id="CAH7687588.1"/>
    </source>
</evidence>
<dbReference type="GO" id="GO:0016810">
    <property type="term" value="F:hydrolase activity, acting on carbon-nitrogen (but not peptide) bonds"/>
    <property type="evidence" value="ECO:0007669"/>
    <property type="project" value="InterPro"/>
</dbReference>
<reference evidence="11" key="1">
    <citation type="submission" date="2022-06" db="EMBL/GenBank/DDBJ databases">
        <authorList>
            <consortium name="SYNGENTA / RWTH Aachen University"/>
        </authorList>
    </citation>
    <scope>NUCLEOTIDE SEQUENCE</scope>
</reference>
<protein>
    <submittedName>
        <fullName evidence="11">Carbohydrate deacetylase</fullName>
    </submittedName>
</protein>
<dbReference type="InterPro" id="IPR011330">
    <property type="entry name" value="Glyco_hydro/deAcase_b/a-brl"/>
</dbReference>
<dbReference type="PANTHER" id="PTHR46471">
    <property type="entry name" value="CHITIN DEACETYLASE"/>
    <property type="match status" value="1"/>
</dbReference>
<evidence type="ECO:0000256" key="1">
    <source>
        <dbReference type="ARBA" id="ARBA00001941"/>
    </source>
</evidence>
<accession>A0AAV0BPS7</accession>
<dbReference type="CDD" id="cd10951">
    <property type="entry name" value="CE4_ClCDA_like"/>
    <property type="match status" value="1"/>
</dbReference>
<evidence type="ECO:0000259" key="10">
    <source>
        <dbReference type="PROSITE" id="PS51677"/>
    </source>
</evidence>
<evidence type="ECO:0000256" key="7">
    <source>
        <dbReference type="ARBA" id="ARBA00023277"/>
    </source>
</evidence>
<sequence length="252" mass="28441">MNNFNTLIFFSLFFLASSKFNPSLRSRQGFSIYDQCQVEGSFALTFDDGLGQYSGEVNQLLEEYDIRTTFFVNGNNAACIYDYADEMRARISSGHLLANHGWSHAHMASLSREEIVSEVERVEEAFIKILGLKPLYFRPPYGEYSNDLLSVLSERGYKGLIMWSQDSGDSLNPAPSSEEIVSDYENYPSKTIVLNHEISQQTVESVMPSVIPALKERFSLQTVSECLGLGNSQSDYYGYVSEPGNRDETWVC</sequence>
<evidence type="ECO:0000256" key="8">
    <source>
        <dbReference type="ARBA" id="ARBA00023288"/>
    </source>
</evidence>
<keyword evidence="12" id="KW-1185">Reference proteome</keyword>
<comment type="caution">
    <text evidence="11">The sequence shown here is derived from an EMBL/GenBank/DDBJ whole genome shotgun (WGS) entry which is preliminary data.</text>
</comment>